<dbReference type="RefSeq" id="WP_130412658.1">
    <property type="nucleotide sequence ID" value="NZ_SGWX01000001.1"/>
</dbReference>
<accession>A0A4Q7M1F0</accession>
<feature type="transmembrane region" description="Helical" evidence="1">
    <location>
        <begin position="152"/>
        <end position="173"/>
    </location>
</feature>
<dbReference type="AlphaFoldDB" id="A0A4Q7M1F0"/>
<feature type="transmembrane region" description="Helical" evidence="1">
    <location>
        <begin position="458"/>
        <end position="478"/>
    </location>
</feature>
<feature type="transmembrane region" description="Helical" evidence="1">
    <location>
        <begin position="226"/>
        <end position="244"/>
    </location>
</feature>
<feature type="transmembrane region" description="Helical" evidence="1">
    <location>
        <begin position="421"/>
        <end position="446"/>
    </location>
</feature>
<feature type="transmembrane region" description="Helical" evidence="1">
    <location>
        <begin position="389"/>
        <end position="409"/>
    </location>
</feature>
<feature type="transmembrane region" description="Helical" evidence="1">
    <location>
        <begin position="72"/>
        <end position="92"/>
    </location>
</feature>
<name>A0A4Q7M1F0_9MICO</name>
<feature type="transmembrane region" description="Helical" evidence="1">
    <location>
        <begin position="33"/>
        <end position="52"/>
    </location>
</feature>
<evidence type="ECO:0000313" key="2">
    <source>
        <dbReference type="EMBL" id="RZS60607.1"/>
    </source>
</evidence>
<sequence>MTAAGSRDPAGAAAYRAWRRPLLRERSRSGAEAAYVLYVTAFVAAVYGSMLWSFLASLGLGSTSLTWPLGRVAPIACGLAAVGGVALARVGLPLSVTAREAVFALGGQFRPDAVLRGRGALALVAAAVVGAFVGAAASVGGRASGVQGIRGVLVWAALGAAAGEVAVALGAVAQARRWRRSADAAALALLALGVAAAPGERAEPAIACVDLATGQYVACPVPWTEWAGALAVAGLAVVGAWWLVLRAVPRELDVDEVAARGARAGRAAAGLALGDLLAVSRLIPARFAGSRRPFEGGGARSLLRRTPVLARDLVGLRRRPATTAAATVAGVGGAWLLAASTSTGALVAGALALYAASGGWARGLVAFLRQPAPGGLLPGRGRRVLLAHLDVPALAAGLALLIGWAGAALTVGTRGAAGDAVALGAVALAARAWVASTPTVPAALYAPVITPLGDLSPLNVIAFAVRGWLVVAAAAWALGGVSGAVGGPALAALVAAGLGALAAQRAERA</sequence>
<dbReference type="EMBL" id="SGWX01000001">
    <property type="protein sequence ID" value="RZS60607.1"/>
    <property type="molecule type" value="Genomic_DNA"/>
</dbReference>
<organism evidence="2 3">
    <name type="scientific">Xylanimonas ulmi</name>
    <dbReference type="NCBI Taxonomy" id="228973"/>
    <lineage>
        <taxon>Bacteria</taxon>
        <taxon>Bacillati</taxon>
        <taxon>Actinomycetota</taxon>
        <taxon>Actinomycetes</taxon>
        <taxon>Micrococcales</taxon>
        <taxon>Promicromonosporaceae</taxon>
        <taxon>Xylanimonas</taxon>
    </lineage>
</organism>
<proteinExistence type="predicted"/>
<feature type="transmembrane region" description="Helical" evidence="1">
    <location>
        <begin position="345"/>
        <end position="368"/>
    </location>
</feature>
<keyword evidence="1" id="KW-1133">Transmembrane helix</keyword>
<dbReference type="Proteomes" id="UP000293852">
    <property type="component" value="Unassembled WGS sequence"/>
</dbReference>
<feature type="transmembrane region" description="Helical" evidence="1">
    <location>
        <begin position="120"/>
        <end position="140"/>
    </location>
</feature>
<gene>
    <name evidence="2" type="ORF">EV386_0876</name>
</gene>
<reference evidence="2 3" key="1">
    <citation type="submission" date="2019-02" db="EMBL/GenBank/DDBJ databases">
        <title>Sequencing the genomes of 1000 actinobacteria strains.</title>
        <authorList>
            <person name="Klenk H.-P."/>
        </authorList>
    </citation>
    <scope>NUCLEOTIDE SEQUENCE [LARGE SCALE GENOMIC DNA]</scope>
    <source>
        <strain evidence="2 3">DSM 16932</strain>
    </source>
</reference>
<keyword evidence="3" id="KW-1185">Reference proteome</keyword>
<comment type="caution">
    <text evidence="2">The sequence shown here is derived from an EMBL/GenBank/DDBJ whole genome shotgun (WGS) entry which is preliminary data.</text>
</comment>
<evidence type="ECO:0000256" key="1">
    <source>
        <dbReference type="SAM" id="Phobius"/>
    </source>
</evidence>
<feature type="transmembrane region" description="Helical" evidence="1">
    <location>
        <begin position="484"/>
        <end position="503"/>
    </location>
</feature>
<evidence type="ECO:0000313" key="3">
    <source>
        <dbReference type="Proteomes" id="UP000293852"/>
    </source>
</evidence>
<keyword evidence="1" id="KW-0812">Transmembrane</keyword>
<protein>
    <submittedName>
        <fullName evidence="2">Uncharacterized protein</fullName>
    </submittedName>
</protein>
<keyword evidence="1" id="KW-0472">Membrane</keyword>
<feature type="transmembrane region" description="Helical" evidence="1">
    <location>
        <begin position="321"/>
        <end position="339"/>
    </location>
</feature>